<dbReference type="Gene3D" id="3.40.390.10">
    <property type="entry name" value="Collagenase (Catalytic Domain)"/>
    <property type="match status" value="1"/>
</dbReference>
<dbReference type="Proteomes" id="UP000053660">
    <property type="component" value="Unassembled WGS sequence"/>
</dbReference>
<evidence type="ECO:0000256" key="1">
    <source>
        <dbReference type="ARBA" id="ARBA00023145"/>
    </source>
</evidence>
<dbReference type="PANTHER" id="PTHR10127:SF802">
    <property type="entry name" value="ZINC METALLOPROTEINASE NAS-10"/>
    <property type="match status" value="1"/>
</dbReference>
<evidence type="ECO:0000313" key="6">
    <source>
        <dbReference type="Proteomes" id="UP000053660"/>
    </source>
</evidence>
<dbReference type="PROSITE" id="PS51670">
    <property type="entry name" value="SHKT"/>
    <property type="match status" value="1"/>
</dbReference>
<dbReference type="Pfam" id="PF01400">
    <property type="entry name" value="Astacin"/>
    <property type="match status" value="1"/>
</dbReference>
<keyword evidence="6" id="KW-1185">Reference proteome</keyword>
<dbReference type="PROSITE" id="PS51864">
    <property type="entry name" value="ASTACIN"/>
    <property type="match status" value="1"/>
</dbReference>
<accession>A0A0B1S4N6</accession>
<dbReference type="OrthoDB" id="291007at2759"/>
<dbReference type="GO" id="GO:0006508">
    <property type="term" value="P:proteolysis"/>
    <property type="evidence" value="ECO:0007669"/>
    <property type="project" value="InterPro"/>
</dbReference>
<dbReference type="SMART" id="SM00254">
    <property type="entry name" value="ShKT"/>
    <property type="match status" value="1"/>
</dbReference>
<dbReference type="Gene3D" id="1.10.10.1940">
    <property type="match status" value="1"/>
</dbReference>
<dbReference type="Pfam" id="PF01549">
    <property type="entry name" value="ShK"/>
    <property type="match status" value="1"/>
</dbReference>
<evidence type="ECO:0000259" key="4">
    <source>
        <dbReference type="PROSITE" id="PS51864"/>
    </source>
</evidence>
<reference evidence="5 6" key="1">
    <citation type="submission" date="2014-03" db="EMBL/GenBank/DDBJ databases">
        <title>Draft genome of the hookworm Oesophagostomum dentatum.</title>
        <authorList>
            <person name="Mitreva M."/>
        </authorList>
    </citation>
    <scope>NUCLEOTIDE SEQUENCE [LARGE SCALE GENOMIC DNA]</scope>
    <source>
        <strain evidence="5 6">OD-Hann</strain>
    </source>
</reference>
<dbReference type="PANTHER" id="PTHR10127">
    <property type="entry name" value="DISCOIDIN, CUB, EGF, LAMININ , AND ZINC METALLOPROTEASE DOMAIN CONTAINING"/>
    <property type="match status" value="1"/>
</dbReference>
<feature type="domain" description="Peptidase M12A" evidence="4">
    <location>
        <begin position="1"/>
        <end position="97"/>
    </location>
</feature>
<protein>
    <submittedName>
        <fullName evidence="5">ShTK domain protein</fullName>
    </submittedName>
</protein>
<sequence length="136" mass="15836">MDRDKHITMQWSNINPQLYDQFAVIDSKMFTSYGVQYDYASIMHYNAYSGALDSKRPTMVPKVDPERNLPLLGQRKAMSNADVEILNKMYCLPAGCDDTNIYCGAWALKDYCRHPNHYGWMVRNCRKSCNFCNTKR</sequence>
<keyword evidence="1" id="KW-0865">Zymogen</keyword>
<name>A0A0B1S4N6_OESDE</name>
<organism evidence="5 6">
    <name type="scientific">Oesophagostomum dentatum</name>
    <name type="common">Nodular worm</name>
    <dbReference type="NCBI Taxonomy" id="61180"/>
    <lineage>
        <taxon>Eukaryota</taxon>
        <taxon>Metazoa</taxon>
        <taxon>Ecdysozoa</taxon>
        <taxon>Nematoda</taxon>
        <taxon>Chromadorea</taxon>
        <taxon>Rhabditida</taxon>
        <taxon>Rhabditina</taxon>
        <taxon>Rhabditomorpha</taxon>
        <taxon>Strongyloidea</taxon>
        <taxon>Strongylidae</taxon>
        <taxon>Oesophagostomum</taxon>
    </lineage>
</organism>
<proteinExistence type="predicted"/>
<evidence type="ECO:0000259" key="3">
    <source>
        <dbReference type="PROSITE" id="PS51670"/>
    </source>
</evidence>
<comment type="caution">
    <text evidence="2">Lacks conserved residue(s) required for the propagation of feature annotation.</text>
</comment>
<dbReference type="EMBL" id="KN608602">
    <property type="protein sequence ID" value="KHJ78846.1"/>
    <property type="molecule type" value="Genomic_DNA"/>
</dbReference>
<feature type="domain" description="ShKT" evidence="3">
    <location>
        <begin position="96"/>
        <end position="132"/>
    </location>
</feature>
<dbReference type="AlphaFoldDB" id="A0A0B1S4N6"/>
<dbReference type="MEROPS" id="M12.A35"/>
<dbReference type="InterPro" id="IPR003582">
    <property type="entry name" value="ShKT_dom"/>
</dbReference>
<dbReference type="SUPFAM" id="SSF55486">
    <property type="entry name" value="Metalloproteases ('zincins'), catalytic domain"/>
    <property type="match status" value="1"/>
</dbReference>
<gene>
    <name evidence="5" type="ORF">OESDEN_21528</name>
</gene>
<evidence type="ECO:0000313" key="5">
    <source>
        <dbReference type="EMBL" id="KHJ78846.1"/>
    </source>
</evidence>
<dbReference type="InterPro" id="IPR001506">
    <property type="entry name" value="Peptidase_M12A"/>
</dbReference>
<dbReference type="GO" id="GO:0004222">
    <property type="term" value="F:metalloendopeptidase activity"/>
    <property type="evidence" value="ECO:0007669"/>
    <property type="project" value="InterPro"/>
</dbReference>
<evidence type="ECO:0000256" key="2">
    <source>
        <dbReference type="PROSITE-ProRule" id="PRU01005"/>
    </source>
</evidence>
<dbReference type="InterPro" id="IPR024079">
    <property type="entry name" value="MetalloPept_cat_dom_sf"/>
</dbReference>